<reference evidence="1" key="2">
    <citation type="journal article" date="2015" name="Fish Shellfish Immunol.">
        <title>Early steps in the European eel (Anguilla anguilla)-Vibrio vulnificus interaction in the gills: Role of the RtxA13 toxin.</title>
        <authorList>
            <person name="Callol A."/>
            <person name="Pajuelo D."/>
            <person name="Ebbesson L."/>
            <person name="Teles M."/>
            <person name="MacKenzie S."/>
            <person name="Amaro C."/>
        </authorList>
    </citation>
    <scope>NUCLEOTIDE SEQUENCE</scope>
</reference>
<organism evidence="1">
    <name type="scientific">Anguilla anguilla</name>
    <name type="common">European freshwater eel</name>
    <name type="synonym">Muraena anguilla</name>
    <dbReference type="NCBI Taxonomy" id="7936"/>
    <lineage>
        <taxon>Eukaryota</taxon>
        <taxon>Metazoa</taxon>
        <taxon>Chordata</taxon>
        <taxon>Craniata</taxon>
        <taxon>Vertebrata</taxon>
        <taxon>Euteleostomi</taxon>
        <taxon>Actinopterygii</taxon>
        <taxon>Neopterygii</taxon>
        <taxon>Teleostei</taxon>
        <taxon>Anguilliformes</taxon>
        <taxon>Anguillidae</taxon>
        <taxon>Anguilla</taxon>
    </lineage>
</organism>
<accession>A0A0E9WXQ6</accession>
<sequence length="97" mass="11100">MYVWHQCKMFSTSGWMLCCHPACGGQYSKHPLRKTSTRKAGQCTSVDRSHDRILLLLIPQQCQDTHLFILPVVACEPAGAAQELRYIFWEMILCARS</sequence>
<evidence type="ECO:0000313" key="1">
    <source>
        <dbReference type="EMBL" id="JAH94370.1"/>
    </source>
</evidence>
<name>A0A0E9WXQ6_ANGAN</name>
<proteinExistence type="predicted"/>
<dbReference type="EMBL" id="GBXM01014207">
    <property type="protein sequence ID" value="JAH94370.1"/>
    <property type="molecule type" value="Transcribed_RNA"/>
</dbReference>
<dbReference type="AlphaFoldDB" id="A0A0E9WXQ6"/>
<protein>
    <submittedName>
        <fullName evidence="1">Uncharacterized protein</fullName>
    </submittedName>
</protein>
<reference evidence="1" key="1">
    <citation type="submission" date="2014-11" db="EMBL/GenBank/DDBJ databases">
        <authorList>
            <person name="Amaro Gonzalez C."/>
        </authorList>
    </citation>
    <scope>NUCLEOTIDE SEQUENCE</scope>
</reference>